<keyword evidence="2 9" id="KW-0328">Glycosyltransferase</keyword>
<feature type="transmembrane region" description="Helical" evidence="8">
    <location>
        <begin position="103"/>
        <end position="121"/>
    </location>
</feature>
<dbReference type="Pfam" id="PF26314">
    <property type="entry name" value="MptA_B_family"/>
    <property type="match status" value="1"/>
</dbReference>
<reference evidence="9 10" key="1">
    <citation type="submission" date="2023-07" db="EMBL/GenBank/DDBJ databases">
        <title>Sequencing the genomes of 1000 actinobacteria strains.</title>
        <authorList>
            <person name="Klenk H.-P."/>
        </authorList>
    </citation>
    <scope>NUCLEOTIDE SEQUENCE [LARGE SCALE GENOMIC DNA]</scope>
    <source>
        <strain evidence="9 10">DSM 44388</strain>
    </source>
</reference>
<evidence type="ECO:0000256" key="7">
    <source>
        <dbReference type="ARBA" id="ARBA00043987"/>
    </source>
</evidence>
<evidence type="ECO:0000256" key="5">
    <source>
        <dbReference type="ARBA" id="ARBA00022989"/>
    </source>
</evidence>
<feature type="transmembrane region" description="Helical" evidence="8">
    <location>
        <begin position="374"/>
        <end position="392"/>
    </location>
</feature>
<feature type="transmembrane region" description="Helical" evidence="8">
    <location>
        <begin position="277"/>
        <end position="301"/>
    </location>
</feature>
<comment type="subcellular location">
    <subcellularLocation>
        <location evidence="1">Membrane</location>
        <topology evidence="1">Multi-pass membrane protein</topology>
    </subcellularLocation>
</comment>
<proteinExistence type="inferred from homology"/>
<keyword evidence="10" id="KW-1185">Reference proteome</keyword>
<feature type="transmembrane region" description="Helical" evidence="8">
    <location>
        <begin position="464"/>
        <end position="482"/>
    </location>
</feature>
<gene>
    <name evidence="9" type="ORF">J2S57_006848</name>
</gene>
<sequence>MTQVTSLRESLAPVAGVLRTMLLELGYETTAVHDTTRREAPVRRWLVMAATGCAATTVLTLATSGLLPGPTLTTAVSVVAMGLLVLAWLGLGRDLQHLTTRRLYAITAAWSVPLLAARPLFSNDVWSYVAQGLTAARGLDPYRLGPAQALDPSSEVVGHVSHYWLDTPAPYGPAWMLLSRLAGLVAGENLVLSVVLYRLLVVAGVVLIAWSLPFLARRSGTAAGTALWLGLANPLVLWHLVAGVHNDALMLGLMLAGMRLVLTGLETRPAHGRLAAGAGMITLAASVKIVAAAALLGLCLVAVRRCARPVPAIALMVSVFAAVTVILSALTGFGWVTAPFTATTSVYSWMSPTTLTGLLVGFFHSGLTASAVSAANLLGLIIATPVVIRLLLGLRDGMDPVRGIGLLFVVTLLASPVVQPWYLLWALLPLAASAAGDRAARPLVIFSAVTAMVLPPFVTGGVSLGIGYAAAVLALGAGLWMLRRTGRLLVLQTA</sequence>
<feature type="transmembrane region" description="Helical" evidence="8">
    <location>
        <begin position="199"/>
        <end position="216"/>
    </location>
</feature>
<evidence type="ECO:0000256" key="1">
    <source>
        <dbReference type="ARBA" id="ARBA00004141"/>
    </source>
</evidence>
<evidence type="ECO:0000256" key="8">
    <source>
        <dbReference type="SAM" id="Phobius"/>
    </source>
</evidence>
<dbReference type="InterPro" id="IPR049829">
    <property type="entry name" value="MptA/B-like"/>
</dbReference>
<evidence type="ECO:0000256" key="4">
    <source>
        <dbReference type="ARBA" id="ARBA00022692"/>
    </source>
</evidence>
<dbReference type="EC" id="2.4.1.-" evidence="9"/>
<comment type="similarity">
    <text evidence="7">Belongs to the MptA/B family.</text>
</comment>
<dbReference type="EMBL" id="JAUSQZ010000001">
    <property type="protein sequence ID" value="MDP9831099.1"/>
    <property type="molecule type" value="Genomic_DNA"/>
</dbReference>
<keyword evidence="4 8" id="KW-0812">Transmembrane</keyword>
<keyword evidence="6 8" id="KW-0472">Membrane</keyword>
<evidence type="ECO:0000256" key="6">
    <source>
        <dbReference type="ARBA" id="ARBA00023136"/>
    </source>
</evidence>
<dbReference type="RefSeq" id="WP_307250540.1">
    <property type="nucleotide sequence ID" value="NZ_JAUSQZ010000001.1"/>
</dbReference>
<accession>A0ABT9PEF9</accession>
<feature type="transmembrane region" description="Helical" evidence="8">
    <location>
        <begin position="222"/>
        <end position="241"/>
    </location>
</feature>
<evidence type="ECO:0000313" key="9">
    <source>
        <dbReference type="EMBL" id="MDP9831099.1"/>
    </source>
</evidence>
<evidence type="ECO:0000256" key="2">
    <source>
        <dbReference type="ARBA" id="ARBA00022676"/>
    </source>
</evidence>
<keyword evidence="3 9" id="KW-0808">Transferase</keyword>
<name>A0ABT9PEF9_9ACTN</name>
<feature type="transmembrane region" description="Helical" evidence="8">
    <location>
        <begin position="45"/>
        <end position="66"/>
    </location>
</feature>
<evidence type="ECO:0000256" key="3">
    <source>
        <dbReference type="ARBA" id="ARBA00022679"/>
    </source>
</evidence>
<feature type="transmembrane region" description="Helical" evidence="8">
    <location>
        <begin position="313"/>
        <end position="335"/>
    </location>
</feature>
<evidence type="ECO:0000313" key="10">
    <source>
        <dbReference type="Proteomes" id="UP001235712"/>
    </source>
</evidence>
<protein>
    <submittedName>
        <fullName evidence="9">Alpha-1,6-mannosyltransferase</fullName>
        <ecNumber evidence="9">2.4.1.-</ecNumber>
    </submittedName>
</protein>
<feature type="transmembrane region" description="Helical" evidence="8">
    <location>
        <begin position="72"/>
        <end position="91"/>
    </location>
</feature>
<comment type="caution">
    <text evidence="9">The sequence shown here is derived from an EMBL/GenBank/DDBJ whole genome shotgun (WGS) entry which is preliminary data.</text>
</comment>
<organism evidence="9 10">
    <name type="scientific">Kineosporia succinea</name>
    <dbReference type="NCBI Taxonomy" id="84632"/>
    <lineage>
        <taxon>Bacteria</taxon>
        <taxon>Bacillati</taxon>
        <taxon>Actinomycetota</taxon>
        <taxon>Actinomycetes</taxon>
        <taxon>Kineosporiales</taxon>
        <taxon>Kineosporiaceae</taxon>
        <taxon>Kineosporia</taxon>
    </lineage>
</organism>
<feature type="transmembrane region" description="Helical" evidence="8">
    <location>
        <begin position="404"/>
        <end position="428"/>
    </location>
</feature>
<dbReference type="GO" id="GO:0016757">
    <property type="term" value="F:glycosyltransferase activity"/>
    <property type="evidence" value="ECO:0007669"/>
    <property type="project" value="UniProtKB-KW"/>
</dbReference>
<dbReference type="NCBIfam" id="NF038066">
    <property type="entry name" value="MptB"/>
    <property type="match status" value="1"/>
</dbReference>
<keyword evidence="5 8" id="KW-1133">Transmembrane helix</keyword>
<dbReference type="Proteomes" id="UP001235712">
    <property type="component" value="Unassembled WGS sequence"/>
</dbReference>